<dbReference type="EMBL" id="CP038804">
    <property type="protein sequence ID" value="UTY34060.1"/>
    <property type="molecule type" value="Genomic_DNA"/>
</dbReference>
<proteinExistence type="predicted"/>
<keyword evidence="1" id="KW-0732">Signal</keyword>
<name>A0AAE9MSE1_9SPIR</name>
<gene>
    <name evidence="3" type="ORF">E4N74_08605</name>
    <name evidence="2" type="ORF">E4N76_09645</name>
</gene>
<reference evidence="3" key="1">
    <citation type="submission" date="2019-04" db="EMBL/GenBank/DDBJ databases">
        <title>Whole genome sequencing of oral phylogroup 2 treponemes.</title>
        <authorList>
            <person name="Chan Y."/>
            <person name="Zeng H.H."/>
            <person name="Yu X.L."/>
            <person name="Leung W.K."/>
            <person name="Watt R.M."/>
        </authorList>
    </citation>
    <scope>NUCLEOTIDE SEQUENCE</scope>
    <source>
        <strain evidence="3">OMZ 835</strain>
        <strain evidence="2">OMZ 847</strain>
    </source>
</reference>
<protein>
    <recommendedName>
        <fullName evidence="6">Outer membrane protein beta-barrel domain-containing protein</fullName>
    </recommendedName>
</protein>
<evidence type="ECO:0000313" key="2">
    <source>
        <dbReference type="EMBL" id="UTY29206.1"/>
    </source>
</evidence>
<feature type="chain" id="PRO_5042252355" description="Outer membrane protein beta-barrel domain-containing protein" evidence="1">
    <location>
        <begin position="23"/>
        <end position="209"/>
    </location>
</feature>
<sequence length="209" mass="22392">MNRKIVFVCLVFALVFTGMLTAKSTGLNLEAGAAYTNHQLHTFSNNTKSDGFKYQGIKSKGLFGVNLGISYPLPKNWAVFANTTFAFNSTFVNDTMLGVGYIFKPGNVFDLFLGGGLAFGGSVFNWASGSASTTHKFFNIGAGINLTASFMFTNKIGMYAGISDTYYKPVSGKWSTKIGDNTSSGDISSSNMPDLAKSINGRLGVKIKL</sequence>
<organism evidence="3 4">
    <name type="scientific">Treponema putidum</name>
    <dbReference type="NCBI Taxonomy" id="221027"/>
    <lineage>
        <taxon>Bacteria</taxon>
        <taxon>Pseudomonadati</taxon>
        <taxon>Spirochaetota</taxon>
        <taxon>Spirochaetia</taxon>
        <taxon>Spirochaetales</taxon>
        <taxon>Treponemataceae</taxon>
        <taxon>Treponema</taxon>
    </lineage>
</organism>
<dbReference type="EMBL" id="CP038802">
    <property type="protein sequence ID" value="UTY29206.1"/>
    <property type="molecule type" value="Genomic_DNA"/>
</dbReference>
<dbReference type="Proteomes" id="UP001059401">
    <property type="component" value="Chromosome"/>
</dbReference>
<evidence type="ECO:0000313" key="5">
    <source>
        <dbReference type="Proteomes" id="UP001059401"/>
    </source>
</evidence>
<feature type="signal peptide" evidence="1">
    <location>
        <begin position="1"/>
        <end position="22"/>
    </location>
</feature>
<evidence type="ECO:0000313" key="3">
    <source>
        <dbReference type="EMBL" id="UTY34060.1"/>
    </source>
</evidence>
<dbReference type="SUPFAM" id="SSF56925">
    <property type="entry name" value="OMPA-like"/>
    <property type="match status" value="1"/>
</dbReference>
<evidence type="ECO:0000313" key="4">
    <source>
        <dbReference type="Proteomes" id="UP001058682"/>
    </source>
</evidence>
<accession>A0AAE9MSE1</accession>
<evidence type="ECO:0008006" key="6">
    <source>
        <dbReference type="Google" id="ProtNLM"/>
    </source>
</evidence>
<dbReference type="InterPro" id="IPR011250">
    <property type="entry name" value="OMP/PagP_B-barrel"/>
</dbReference>
<dbReference type="RefSeq" id="WP_255804949.1">
    <property type="nucleotide sequence ID" value="NZ_CP038802.1"/>
</dbReference>
<keyword evidence="5" id="KW-1185">Reference proteome</keyword>
<evidence type="ECO:0000256" key="1">
    <source>
        <dbReference type="SAM" id="SignalP"/>
    </source>
</evidence>
<dbReference type="AlphaFoldDB" id="A0AAE9MSE1"/>
<dbReference type="Proteomes" id="UP001058682">
    <property type="component" value="Chromosome"/>
</dbReference>